<protein>
    <submittedName>
        <fullName evidence="1">Uncharacterized protein</fullName>
    </submittedName>
</protein>
<keyword evidence="2" id="KW-1185">Reference proteome</keyword>
<accession>A0A0D0PBW2</accession>
<comment type="caution">
    <text evidence="1">The sequence shown here is derived from an EMBL/GenBank/DDBJ whole genome shotgun (WGS) entry which is preliminary data.</text>
</comment>
<evidence type="ECO:0000313" key="2">
    <source>
        <dbReference type="Proteomes" id="UP000035100"/>
    </source>
</evidence>
<gene>
    <name evidence="1" type="ORF">Wenmar_02694</name>
</gene>
<sequence length="257" mass="26689">MTGRMDIVAIELGFRRDPALCLDRVVADLAAALAGLGPVAEPVFEAPTLVHLALPRTRITLASDTEAGDGFRRRVVVSAVPLEGSRADRAHDVARTIARRIARRHAADRETWHNLQGPLDLASLPALSGGTTPHGEAAPAADLETLLGLNAPATARPAIPPRPRRVRPAGSIGLRRARPAAAANDLPQTTAPMVDEARALREALVRGLRSRRAGLAHAGTAGRAAALGGPLAVAISLGGMSLWLTQAPTAARAFAVG</sequence>
<reference evidence="1 2" key="1">
    <citation type="submission" date="2013-01" db="EMBL/GenBank/DDBJ databases">
        <authorList>
            <person name="Fiebig A."/>
            <person name="Goeker M."/>
            <person name="Klenk H.-P.P."/>
        </authorList>
    </citation>
    <scope>NUCLEOTIDE SEQUENCE [LARGE SCALE GENOMIC DNA]</scope>
    <source>
        <strain evidence="1 2">DSM 24838</strain>
    </source>
</reference>
<dbReference type="Proteomes" id="UP000035100">
    <property type="component" value="Unassembled WGS sequence"/>
</dbReference>
<evidence type="ECO:0000313" key="1">
    <source>
        <dbReference type="EMBL" id="KIQ68961.1"/>
    </source>
</evidence>
<dbReference type="AlphaFoldDB" id="A0A0D0PBW2"/>
<name>A0A0D0PBW2_9RHOB</name>
<dbReference type="EMBL" id="AONG01000012">
    <property type="protein sequence ID" value="KIQ68961.1"/>
    <property type="molecule type" value="Genomic_DNA"/>
</dbReference>
<dbReference type="RefSeq" id="WP_018301592.1">
    <property type="nucleotide sequence ID" value="NZ_KB902277.1"/>
</dbReference>
<proteinExistence type="predicted"/>
<organism evidence="1 2">
    <name type="scientific">Wenxinia marina DSM 24838</name>
    <dbReference type="NCBI Taxonomy" id="1123501"/>
    <lineage>
        <taxon>Bacteria</taxon>
        <taxon>Pseudomonadati</taxon>
        <taxon>Pseudomonadota</taxon>
        <taxon>Alphaproteobacteria</taxon>
        <taxon>Rhodobacterales</taxon>
        <taxon>Roseobacteraceae</taxon>
        <taxon>Wenxinia</taxon>
    </lineage>
</organism>